<reference evidence="2 3" key="1">
    <citation type="journal article" date="2016" name="Nat. Commun.">
        <title>Thousands of microbial genomes shed light on interconnected biogeochemical processes in an aquifer system.</title>
        <authorList>
            <person name="Anantharaman K."/>
            <person name="Brown C.T."/>
            <person name="Hug L.A."/>
            <person name="Sharon I."/>
            <person name="Castelle C.J."/>
            <person name="Probst A.J."/>
            <person name="Thomas B.C."/>
            <person name="Singh A."/>
            <person name="Wilkins M.J."/>
            <person name="Karaoz U."/>
            <person name="Brodie E.L."/>
            <person name="Williams K.H."/>
            <person name="Hubbard S.S."/>
            <person name="Banfield J.F."/>
        </authorList>
    </citation>
    <scope>NUCLEOTIDE SEQUENCE [LARGE SCALE GENOMIC DNA]</scope>
    <source>
        <strain evidence="3">RIFCSPLOWO2_12_FULL_64_10</strain>
    </source>
</reference>
<keyword evidence="1" id="KW-0812">Transmembrane</keyword>
<comment type="caution">
    <text evidence="2">The sequence shown here is derived from an EMBL/GenBank/DDBJ whole genome shotgun (WGS) entry which is preliminary data.</text>
</comment>
<feature type="transmembrane region" description="Helical" evidence="1">
    <location>
        <begin position="82"/>
        <end position="101"/>
    </location>
</feature>
<name>A0A1F6CNP3_HANXR</name>
<dbReference type="AlphaFoldDB" id="A0A1F6CNP3"/>
<keyword evidence="1" id="KW-0472">Membrane</keyword>
<evidence type="ECO:0000313" key="3">
    <source>
        <dbReference type="Proteomes" id="UP000178606"/>
    </source>
</evidence>
<keyword evidence="1" id="KW-1133">Transmembrane helix</keyword>
<evidence type="ECO:0000313" key="2">
    <source>
        <dbReference type="EMBL" id="OGG50806.1"/>
    </source>
</evidence>
<feature type="transmembrane region" description="Helical" evidence="1">
    <location>
        <begin position="108"/>
        <end position="125"/>
    </location>
</feature>
<dbReference type="EMBL" id="MFKF01000200">
    <property type="protein sequence ID" value="OGG50806.1"/>
    <property type="molecule type" value="Genomic_DNA"/>
</dbReference>
<dbReference type="Proteomes" id="UP000178606">
    <property type="component" value="Unassembled WGS sequence"/>
</dbReference>
<gene>
    <name evidence="2" type="ORF">A3F84_17455</name>
</gene>
<evidence type="ECO:0008006" key="4">
    <source>
        <dbReference type="Google" id="ProtNLM"/>
    </source>
</evidence>
<organism evidence="2 3">
    <name type="scientific">Handelsmanbacteria sp. (strain RIFCSPLOWO2_12_FULL_64_10)</name>
    <dbReference type="NCBI Taxonomy" id="1817868"/>
    <lineage>
        <taxon>Bacteria</taxon>
        <taxon>Candidatus Handelsmaniibacteriota</taxon>
    </lineage>
</organism>
<sequence length="189" mass="21459">MDIVSHAGWGYAALRWRGRRTVWWGALAGAAPDLLYFIPSTVERVIERGWGGLSPGAARTPGIWRADGPPMPQELLDAYNNYYVYTHSLVVLGMVAGFLYLLGRRRDLWLTIPYALHILMDVPTHERFRTPFLYPVSMWTLQGISWGHPLIFWPNWIALIGVHVYLALRYRRQEGVAEEAQRAAEGPGG</sequence>
<accession>A0A1F6CNP3</accession>
<feature type="transmembrane region" description="Helical" evidence="1">
    <location>
        <begin position="145"/>
        <end position="168"/>
    </location>
</feature>
<feature type="transmembrane region" description="Helical" evidence="1">
    <location>
        <begin position="21"/>
        <end position="38"/>
    </location>
</feature>
<protein>
    <recommendedName>
        <fullName evidence="4">Metal-dependent hydrolase</fullName>
    </recommendedName>
</protein>
<proteinExistence type="predicted"/>
<evidence type="ECO:0000256" key="1">
    <source>
        <dbReference type="SAM" id="Phobius"/>
    </source>
</evidence>